<dbReference type="Proteomes" id="UP000199474">
    <property type="component" value="Unassembled WGS sequence"/>
</dbReference>
<dbReference type="AlphaFoldDB" id="A0A1I1XLI8"/>
<accession>A0A1I1XLI8</accession>
<dbReference type="Pfam" id="PF04321">
    <property type="entry name" value="RmlD_sub_bind"/>
    <property type="match status" value="1"/>
</dbReference>
<keyword evidence="3" id="KW-1185">Reference proteome</keyword>
<sequence>MKVCVFGASGYAGSSVYDLLRKDSDIDVTGTYLEEPAAFDDLYKLDVNEPESFSAFYKEQQPDVVVWSVMSGPYEDELVHEGLRHVITHLTPQTKLVYLSTDFVFTEGSGPYYEDHPTSGLPEDHPLSTYTNAKVKAERFISRELLNYTILRAGPIYGENKIGQLDERTDKLLAQLRLRNTAAYRDDLIRTFVHVNDLAGSAVEFVKNDLTGIYHAGPDKRHSFYEFMTQMAEQLGYSADSVEKASEYEEPDKEIPKNTALKTEKIRNAIKQKFR</sequence>
<dbReference type="STRING" id="640948.SAMN05216238_10828"/>
<name>A0A1I1XLI8_9BACI</name>
<dbReference type="OrthoDB" id="9803892at2"/>
<dbReference type="SUPFAM" id="SSF51735">
    <property type="entry name" value="NAD(P)-binding Rossmann-fold domains"/>
    <property type="match status" value="1"/>
</dbReference>
<proteinExistence type="predicted"/>
<evidence type="ECO:0000313" key="2">
    <source>
        <dbReference type="EMBL" id="SFE08176.1"/>
    </source>
</evidence>
<protein>
    <submittedName>
        <fullName evidence="2">dTDP-4-dehydrorhamnose reductase</fullName>
    </submittedName>
</protein>
<dbReference type="PANTHER" id="PTHR43242">
    <property type="entry name" value="NAD(P)-BINDING ROSSMANN-FOLD SUPERFAMILY PROTEIN"/>
    <property type="match status" value="1"/>
</dbReference>
<feature type="domain" description="RmlD-like substrate binding" evidence="1">
    <location>
        <begin position="94"/>
        <end position="273"/>
    </location>
</feature>
<dbReference type="InterPro" id="IPR036291">
    <property type="entry name" value="NAD(P)-bd_dom_sf"/>
</dbReference>
<evidence type="ECO:0000313" key="3">
    <source>
        <dbReference type="Proteomes" id="UP000199474"/>
    </source>
</evidence>
<dbReference type="Gene3D" id="3.40.50.720">
    <property type="entry name" value="NAD(P)-binding Rossmann-like Domain"/>
    <property type="match status" value="1"/>
</dbReference>
<organism evidence="2 3">
    <name type="scientific">Lentibacillus persicus</name>
    <dbReference type="NCBI Taxonomy" id="640948"/>
    <lineage>
        <taxon>Bacteria</taxon>
        <taxon>Bacillati</taxon>
        <taxon>Bacillota</taxon>
        <taxon>Bacilli</taxon>
        <taxon>Bacillales</taxon>
        <taxon>Bacillaceae</taxon>
        <taxon>Lentibacillus</taxon>
    </lineage>
</organism>
<dbReference type="InterPro" id="IPR029903">
    <property type="entry name" value="RmlD-like-bd"/>
</dbReference>
<dbReference type="PANTHER" id="PTHR43242:SF1">
    <property type="entry name" value="NAD(P)-BINDING ROSSMANN-FOLD SUPERFAMILY PROTEIN"/>
    <property type="match status" value="1"/>
</dbReference>
<dbReference type="RefSeq" id="WP_090085578.1">
    <property type="nucleotide sequence ID" value="NZ_FOMR01000008.1"/>
</dbReference>
<gene>
    <name evidence="2" type="ORF">SAMN05216238_10828</name>
</gene>
<dbReference type="EMBL" id="FOMR01000008">
    <property type="protein sequence ID" value="SFE08176.1"/>
    <property type="molecule type" value="Genomic_DNA"/>
</dbReference>
<reference evidence="3" key="1">
    <citation type="submission" date="2016-10" db="EMBL/GenBank/DDBJ databases">
        <authorList>
            <person name="Varghese N."/>
            <person name="Submissions S."/>
        </authorList>
    </citation>
    <scope>NUCLEOTIDE SEQUENCE [LARGE SCALE GENOMIC DNA]</scope>
    <source>
        <strain evidence="3">DSM 22530</strain>
    </source>
</reference>
<evidence type="ECO:0000259" key="1">
    <source>
        <dbReference type="Pfam" id="PF04321"/>
    </source>
</evidence>